<evidence type="ECO:0000313" key="2">
    <source>
        <dbReference type="EMBL" id="KAL3284706.1"/>
    </source>
</evidence>
<sequence>MQFLLLSNIFIISLIIFALNPLLRSISHNLRLSKAFSKSMNARYIFFFILLDFSIIEICQSSGICSSCHTLLYIFKSSSSPYCPIFLIISVIILS</sequence>
<proteinExistence type="predicted"/>
<accession>A0ABD2P1I7</accession>
<feature type="transmembrane region" description="Helical" evidence="1">
    <location>
        <begin position="6"/>
        <end position="23"/>
    </location>
</feature>
<dbReference type="AlphaFoldDB" id="A0ABD2P1I7"/>
<organism evidence="2 3">
    <name type="scientific">Cryptolaemus montrouzieri</name>
    <dbReference type="NCBI Taxonomy" id="559131"/>
    <lineage>
        <taxon>Eukaryota</taxon>
        <taxon>Metazoa</taxon>
        <taxon>Ecdysozoa</taxon>
        <taxon>Arthropoda</taxon>
        <taxon>Hexapoda</taxon>
        <taxon>Insecta</taxon>
        <taxon>Pterygota</taxon>
        <taxon>Neoptera</taxon>
        <taxon>Endopterygota</taxon>
        <taxon>Coleoptera</taxon>
        <taxon>Polyphaga</taxon>
        <taxon>Cucujiformia</taxon>
        <taxon>Coccinelloidea</taxon>
        <taxon>Coccinellidae</taxon>
        <taxon>Scymninae</taxon>
        <taxon>Scymnini</taxon>
        <taxon>Cryptolaemus</taxon>
    </lineage>
</organism>
<evidence type="ECO:0000313" key="3">
    <source>
        <dbReference type="Proteomes" id="UP001516400"/>
    </source>
</evidence>
<feature type="transmembrane region" description="Helical" evidence="1">
    <location>
        <begin position="70"/>
        <end position="94"/>
    </location>
</feature>
<keyword evidence="1" id="KW-0472">Membrane</keyword>
<dbReference type="Proteomes" id="UP001516400">
    <property type="component" value="Unassembled WGS sequence"/>
</dbReference>
<reference evidence="2 3" key="1">
    <citation type="journal article" date="2021" name="BMC Biol.">
        <title>Horizontally acquired antibacterial genes associated with adaptive radiation of ladybird beetles.</title>
        <authorList>
            <person name="Li H.S."/>
            <person name="Tang X.F."/>
            <person name="Huang Y.H."/>
            <person name="Xu Z.Y."/>
            <person name="Chen M.L."/>
            <person name="Du X.Y."/>
            <person name="Qiu B.Y."/>
            <person name="Chen P.T."/>
            <person name="Zhang W."/>
            <person name="Slipinski A."/>
            <person name="Escalona H.E."/>
            <person name="Waterhouse R.M."/>
            <person name="Zwick A."/>
            <person name="Pang H."/>
        </authorList>
    </citation>
    <scope>NUCLEOTIDE SEQUENCE [LARGE SCALE GENOMIC DNA]</scope>
    <source>
        <strain evidence="2">SYSU2018</strain>
    </source>
</reference>
<dbReference type="EMBL" id="JABFTP020000165">
    <property type="protein sequence ID" value="KAL3284706.1"/>
    <property type="molecule type" value="Genomic_DNA"/>
</dbReference>
<gene>
    <name evidence="2" type="ORF">HHI36_018855</name>
</gene>
<evidence type="ECO:0000256" key="1">
    <source>
        <dbReference type="SAM" id="Phobius"/>
    </source>
</evidence>
<comment type="caution">
    <text evidence="2">The sequence shown here is derived from an EMBL/GenBank/DDBJ whole genome shotgun (WGS) entry which is preliminary data.</text>
</comment>
<feature type="transmembrane region" description="Helical" evidence="1">
    <location>
        <begin position="44"/>
        <end position="64"/>
    </location>
</feature>
<protein>
    <submittedName>
        <fullName evidence="2">Uncharacterized protein</fullName>
    </submittedName>
</protein>
<name>A0ABD2P1I7_9CUCU</name>
<keyword evidence="1" id="KW-0812">Transmembrane</keyword>
<keyword evidence="3" id="KW-1185">Reference proteome</keyword>
<keyword evidence="1" id="KW-1133">Transmembrane helix</keyword>